<dbReference type="Gene3D" id="3.40.630.30">
    <property type="match status" value="1"/>
</dbReference>
<sequence length="48" mass="5571">SWSKWALENERSIKMFKKSGFIEEGTLRAYLNITGEFQDALLVACFKN</sequence>
<protein>
    <recommendedName>
        <fullName evidence="2">N-acetyltransferase domain-containing protein</fullName>
    </recommendedName>
</protein>
<organism evidence="1">
    <name type="scientific">marine sediment metagenome</name>
    <dbReference type="NCBI Taxonomy" id="412755"/>
    <lineage>
        <taxon>unclassified sequences</taxon>
        <taxon>metagenomes</taxon>
        <taxon>ecological metagenomes</taxon>
    </lineage>
</organism>
<reference evidence="1" key="1">
    <citation type="journal article" date="2014" name="Front. Microbiol.">
        <title>High frequency of phylogenetically diverse reductive dehalogenase-homologous genes in deep subseafloor sedimentary metagenomes.</title>
        <authorList>
            <person name="Kawai M."/>
            <person name="Futagami T."/>
            <person name="Toyoda A."/>
            <person name="Takaki Y."/>
            <person name="Nishi S."/>
            <person name="Hori S."/>
            <person name="Arai W."/>
            <person name="Tsubouchi T."/>
            <person name="Morono Y."/>
            <person name="Uchiyama I."/>
            <person name="Ito T."/>
            <person name="Fujiyama A."/>
            <person name="Inagaki F."/>
            <person name="Takami H."/>
        </authorList>
    </citation>
    <scope>NUCLEOTIDE SEQUENCE</scope>
    <source>
        <strain evidence="1">Expedition CK06-06</strain>
    </source>
</reference>
<proteinExistence type="predicted"/>
<dbReference type="EMBL" id="BART01038144">
    <property type="protein sequence ID" value="GAH14585.1"/>
    <property type="molecule type" value="Genomic_DNA"/>
</dbReference>
<gene>
    <name evidence="1" type="ORF">S01H4_63433</name>
</gene>
<accession>X1E2F6</accession>
<feature type="non-terminal residue" evidence="1">
    <location>
        <position position="1"/>
    </location>
</feature>
<dbReference type="SUPFAM" id="SSF55729">
    <property type="entry name" value="Acyl-CoA N-acyltransferases (Nat)"/>
    <property type="match status" value="1"/>
</dbReference>
<name>X1E2F6_9ZZZZ</name>
<dbReference type="AlphaFoldDB" id="X1E2F6"/>
<evidence type="ECO:0000313" key="1">
    <source>
        <dbReference type="EMBL" id="GAH14585.1"/>
    </source>
</evidence>
<comment type="caution">
    <text evidence="1">The sequence shown here is derived from an EMBL/GenBank/DDBJ whole genome shotgun (WGS) entry which is preliminary data.</text>
</comment>
<evidence type="ECO:0008006" key="2">
    <source>
        <dbReference type="Google" id="ProtNLM"/>
    </source>
</evidence>
<dbReference type="InterPro" id="IPR016181">
    <property type="entry name" value="Acyl_CoA_acyltransferase"/>
</dbReference>